<keyword evidence="2" id="KW-0489">Methyltransferase</keyword>
<dbReference type="Gene3D" id="3.40.50.150">
    <property type="entry name" value="Vaccinia Virus protein VP39"/>
    <property type="match status" value="1"/>
</dbReference>
<accession>A0A3S3Q645</accession>
<dbReference type="InterPro" id="IPR052356">
    <property type="entry name" value="Thiol_S-MT"/>
</dbReference>
<dbReference type="Proteomes" id="UP000285301">
    <property type="component" value="Unassembled WGS sequence"/>
</dbReference>
<gene>
    <name evidence="4" type="ORF">B4U79_00263</name>
    <name evidence="3" type="ORF">B4U79_02334</name>
    <name evidence="2" type="ORF">B4U79_12438</name>
</gene>
<dbReference type="EMBL" id="NCKU01000650">
    <property type="protein sequence ID" value="RWS14669.1"/>
    <property type="molecule type" value="Genomic_DNA"/>
</dbReference>
<protein>
    <submittedName>
        <fullName evidence="2">Methyltransferase-like protein 7B</fullName>
    </submittedName>
</protein>
<organism evidence="2 5">
    <name type="scientific">Dinothrombium tinctorium</name>
    <dbReference type="NCBI Taxonomy" id="1965070"/>
    <lineage>
        <taxon>Eukaryota</taxon>
        <taxon>Metazoa</taxon>
        <taxon>Ecdysozoa</taxon>
        <taxon>Arthropoda</taxon>
        <taxon>Chelicerata</taxon>
        <taxon>Arachnida</taxon>
        <taxon>Acari</taxon>
        <taxon>Acariformes</taxon>
        <taxon>Trombidiformes</taxon>
        <taxon>Prostigmata</taxon>
        <taxon>Anystina</taxon>
        <taxon>Parasitengona</taxon>
        <taxon>Trombidioidea</taxon>
        <taxon>Trombidiidae</taxon>
        <taxon>Dinothrombium</taxon>
    </lineage>
</organism>
<dbReference type="GO" id="GO:0008757">
    <property type="term" value="F:S-adenosylmethionine-dependent methyltransferase activity"/>
    <property type="evidence" value="ECO:0007669"/>
    <property type="project" value="InterPro"/>
</dbReference>
<dbReference type="STRING" id="1965070.A0A3S3Q645"/>
<dbReference type="Pfam" id="PF08241">
    <property type="entry name" value="Methyltransf_11"/>
    <property type="match status" value="1"/>
</dbReference>
<feature type="domain" description="Methyltransferase type 11" evidence="1">
    <location>
        <begin position="49"/>
        <end position="145"/>
    </location>
</feature>
<keyword evidence="5" id="KW-1185">Reference proteome</keyword>
<proteinExistence type="predicted"/>
<evidence type="ECO:0000313" key="2">
    <source>
        <dbReference type="EMBL" id="RWS14669.1"/>
    </source>
</evidence>
<dbReference type="PANTHER" id="PTHR45036">
    <property type="entry name" value="METHYLTRANSFERASE LIKE 7B"/>
    <property type="match status" value="1"/>
</dbReference>
<dbReference type="EMBL" id="NCKU01000096">
    <property type="protein sequence ID" value="RWS17304.1"/>
    <property type="molecule type" value="Genomic_DNA"/>
</dbReference>
<evidence type="ECO:0000313" key="4">
    <source>
        <dbReference type="EMBL" id="RWS17304.1"/>
    </source>
</evidence>
<dbReference type="OrthoDB" id="6423379at2759"/>
<keyword evidence="2" id="KW-0808">Transferase</keyword>
<comment type="caution">
    <text evidence="2">The sequence shown here is derived from an EMBL/GenBank/DDBJ whole genome shotgun (WGS) entry which is preliminary data.</text>
</comment>
<dbReference type="AlphaFoldDB" id="A0A3S3Q645"/>
<dbReference type="InterPro" id="IPR029063">
    <property type="entry name" value="SAM-dependent_MTases_sf"/>
</dbReference>
<evidence type="ECO:0000259" key="1">
    <source>
        <dbReference type="Pfam" id="PF08241"/>
    </source>
</evidence>
<dbReference type="EMBL" id="NCKU01000097">
    <property type="protein sequence ID" value="RWS17297.1"/>
    <property type="molecule type" value="Genomic_DNA"/>
</dbReference>
<dbReference type="PANTHER" id="PTHR45036:SF1">
    <property type="entry name" value="METHYLTRANSFERASE LIKE 7A"/>
    <property type="match status" value="1"/>
</dbReference>
<name>A0A3S3Q645_9ACAR</name>
<sequence length="219" mass="25601">MLLSLLRPFFAAFHSWLEPKLFLFFGPAKDELLKPLKNLDSPHNTLQVLEIGIGNGANFQYYPPNFRITALDVNDHFEKYLKENVKKYEITLEKLVFCKAEDMKEIADDSMDIVVSTLLLCCVEDPYRVIKEIKRVLKSDGKWIFLEHGRFRGKMFHNLIQWLLNPLTYIIGAGCRLTRKIDFMIESVHFSSVDIKYREIAKYGFTLPIFPHYYGIAVK</sequence>
<dbReference type="GO" id="GO:0032259">
    <property type="term" value="P:methylation"/>
    <property type="evidence" value="ECO:0007669"/>
    <property type="project" value="UniProtKB-KW"/>
</dbReference>
<dbReference type="InterPro" id="IPR013216">
    <property type="entry name" value="Methyltransf_11"/>
</dbReference>
<evidence type="ECO:0000313" key="3">
    <source>
        <dbReference type="EMBL" id="RWS17297.1"/>
    </source>
</evidence>
<reference evidence="2 5" key="1">
    <citation type="journal article" date="2018" name="Gigascience">
        <title>Genomes of trombidid mites reveal novel predicted allergens and laterally-transferred genes associated with secondary metabolism.</title>
        <authorList>
            <person name="Dong X."/>
            <person name="Chaisiri K."/>
            <person name="Xia D."/>
            <person name="Armstrong S.D."/>
            <person name="Fang Y."/>
            <person name="Donnelly M.J."/>
            <person name="Kadowaki T."/>
            <person name="McGarry J.W."/>
            <person name="Darby A.C."/>
            <person name="Makepeace B.L."/>
        </authorList>
    </citation>
    <scope>NUCLEOTIDE SEQUENCE [LARGE SCALE GENOMIC DNA]</scope>
    <source>
        <strain evidence="2">UoL-WK</strain>
    </source>
</reference>
<evidence type="ECO:0000313" key="5">
    <source>
        <dbReference type="Proteomes" id="UP000285301"/>
    </source>
</evidence>
<dbReference type="SUPFAM" id="SSF53335">
    <property type="entry name" value="S-adenosyl-L-methionine-dependent methyltransferases"/>
    <property type="match status" value="1"/>
</dbReference>
<reference evidence="2" key="2">
    <citation type="submission" date="2018-11" db="EMBL/GenBank/DDBJ databases">
        <title>Trombidioid mite genomics.</title>
        <authorList>
            <person name="Dong X."/>
        </authorList>
    </citation>
    <scope>NUCLEOTIDE SEQUENCE</scope>
    <source>
        <strain evidence="2">UoL-WK</strain>
    </source>
</reference>